<name>A0A1X2IYB2_9FUNG</name>
<dbReference type="AlphaFoldDB" id="A0A1X2IYB2"/>
<reference evidence="4 5" key="1">
    <citation type="submission" date="2016-07" db="EMBL/GenBank/DDBJ databases">
        <title>Pervasive Adenine N6-methylation of Active Genes in Fungi.</title>
        <authorList>
            <consortium name="DOE Joint Genome Institute"/>
            <person name="Mondo S.J."/>
            <person name="Dannebaum R.O."/>
            <person name="Kuo R.C."/>
            <person name="Labutti K."/>
            <person name="Haridas S."/>
            <person name="Kuo A."/>
            <person name="Salamov A."/>
            <person name="Ahrendt S.R."/>
            <person name="Lipzen A."/>
            <person name="Sullivan W."/>
            <person name="Andreopoulos W.B."/>
            <person name="Clum A."/>
            <person name="Lindquist E."/>
            <person name="Daum C."/>
            <person name="Ramamoorthy G.K."/>
            <person name="Gryganskyi A."/>
            <person name="Culley D."/>
            <person name="Magnuson J.K."/>
            <person name="James T.Y."/>
            <person name="O'Malley M.A."/>
            <person name="Stajich J.E."/>
            <person name="Spatafora J.W."/>
            <person name="Visel A."/>
            <person name="Grigoriev I.V."/>
        </authorList>
    </citation>
    <scope>NUCLEOTIDE SEQUENCE [LARGE SCALE GENOMIC DNA]</scope>
    <source>
        <strain evidence="4 5">NRRL 1336</strain>
    </source>
</reference>
<feature type="region of interest" description="Disordered" evidence="2">
    <location>
        <begin position="107"/>
        <end position="256"/>
    </location>
</feature>
<accession>A0A1X2IYB2</accession>
<dbReference type="PROSITE" id="PS00636">
    <property type="entry name" value="DNAJ_1"/>
    <property type="match status" value="1"/>
</dbReference>
<dbReference type="CDD" id="cd06257">
    <property type="entry name" value="DnaJ"/>
    <property type="match status" value="1"/>
</dbReference>
<dbReference type="SMART" id="SM00271">
    <property type="entry name" value="DnaJ"/>
    <property type="match status" value="1"/>
</dbReference>
<organism evidence="4 5">
    <name type="scientific">Absidia repens</name>
    <dbReference type="NCBI Taxonomy" id="90262"/>
    <lineage>
        <taxon>Eukaryota</taxon>
        <taxon>Fungi</taxon>
        <taxon>Fungi incertae sedis</taxon>
        <taxon>Mucoromycota</taxon>
        <taxon>Mucoromycotina</taxon>
        <taxon>Mucoromycetes</taxon>
        <taxon>Mucorales</taxon>
        <taxon>Cunninghamellaceae</taxon>
        <taxon>Absidia</taxon>
    </lineage>
</organism>
<dbReference type="GO" id="GO:0051087">
    <property type="term" value="F:protein-folding chaperone binding"/>
    <property type="evidence" value="ECO:0007669"/>
    <property type="project" value="TreeGrafter"/>
</dbReference>
<dbReference type="GO" id="GO:0006457">
    <property type="term" value="P:protein folding"/>
    <property type="evidence" value="ECO:0007669"/>
    <property type="project" value="InterPro"/>
</dbReference>
<evidence type="ECO:0000313" key="4">
    <source>
        <dbReference type="EMBL" id="ORZ24252.1"/>
    </source>
</evidence>
<protein>
    <recommendedName>
        <fullName evidence="3">J domain-containing protein</fullName>
    </recommendedName>
</protein>
<keyword evidence="5" id="KW-1185">Reference proteome</keyword>
<evidence type="ECO:0000256" key="2">
    <source>
        <dbReference type="SAM" id="MobiDB-lite"/>
    </source>
</evidence>
<evidence type="ECO:0000259" key="3">
    <source>
        <dbReference type="PROSITE" id="PS50076"/>
    </source>
</evidence>
<dbReference type="InterPro" id="IPR008971">
    <property type="entry name" value="HSP40/DnaJ_pept-bd"/>
</dbReference>
<comment type="caution">
    <text evidence="4">The sequence shown here is derived from an EMBL/GenBank/DDBJ whole genome shotgun (WGS) entry which is preliminary data.</text>
</comment>
<feature type="compositionally biased region" description="Low complexity" evidence="2">
    <location>
        <begin position="162"/>
        <end position="233"/>
    </location>
</feature>
<dbReference type="FunFam" id="2.60.260.20:FF:000013">
    <property type="entry name" value="DnaJ subfamily B member 11"/>
    <property type="match status" value="1"/>
</dbReference>
<dbReference type="PRINTS" id="PR00625">
    <property type="entry name" value="JDOMAIN"/>
</dbReference>
<dbReference type="Proteomes" id="UP000193560">
    <property type="component" value="Unassembled WGS sequence"/>
</dbReference>
<evidence type="ECO:0000256" key="1">
    <source>
        <dbReference type="ARBA" id="ARBA00023186"/>
    </source>
</evidence>
<dbReference type="PROSITE" id="PS50076">
    <property type="entry name" value="DNAJ_2"/>
    <property type="match status" value="1"/>
</dbReference>
<dbReference type="InterPro" id="IPR018253">
    <property type="entry name" value="DnaJ_domain_CS"/>
</dbReference>
<dbReference type="GO" id="GO:0051082">
    <property type="term" value="F:unfolded protein binding"/>
    <property type="evidence" value="ECO:0007669"/>
    <property type="project" value="InterPro"/>
</dbReference>
<feature type="compositionally biased region" description="Low complexity" evidence="2">
    <location>
        <begin position="107"/>
        <end position="116"/>
    </location>
</feature>
<feature type="domain" description="J" evidence="3">
    <location>
        <begin position="4"/>
        <end position="70"/>
    </location>
</feature>
<dbReference type="InterPro" id="IPR002939">
    <property type="entry name" value="DnaJ_C"/>
</dbReference>
<dbReference type="Gene3D" id="2.60.260.20">
    <property type="entry name" value="Urease metallochaperone UreE, N-terminal domain"/>
    <property type="match status" value="2"/>
</dbReference>
<dbReference type="SUPFAM" id="SSF49493">
    <property type="entry name" value="HSP40/DnaJ peptide-binding domain"/>
    <property type="match status" value="2"/>
</dbReference>
<feature type="compositionally biased region" description="Polar residues" evidence="2">
    <location>
        <begin position="237"/>
        <end position="252"/>
    </location>
</feature>
<proteinExistence type="predicted"/>
<dbReference type="GO" id="GO:0005829">
    <property type="term" value="C:cytosol"/>
    <property type="evidence" value="ECO:0007669"/>
    <property type="project" value="TreeGrafter"/>
</dbReference>
<dbReference type="InterPro" id="IPR001623">
    <property type="entry name" value="DnaJ_domain"/>
</dbReference>
<dbReference type="InterPro" id="IPR051339">
    <property type="entry name" value="DnaJ_subfamily_B"/>
</dbReference>
<dbReference type="CDD" id="cd10747">
    <property type="entry name" value="DnaJ_C"/>
    <property type="match status" value="1"/>
</dbReference>
<sequence length="431" mass="48392">MSKDYYSVLGISKTANVDEIKKAYKIQARKWHPDRNKDNTVEAKERFQNVGEAFEVLSDADKRMRYDFNGQQGSTPYTAYPTYSTYPPYAPRFSTDGPYNAYKWRYTSSTSRTSSTPEAKKFKTNNFRSRTNNYPSDNFDNSGDNGTRFPPKFRPYPKWSRHSSSSEHSNSNLNSNSRSSETDTNTNTNTKTNNQTTANINTASNNNDNCGNNTNDINKDNINSSNTSSNVDSDSIHGSSPRTNHHPTSSMPNPALQPIKRNLCLTLEQLYTGTTKQLKVTRKTQQGTKTEKILSVEIKPGTKDGFKILFPGEGDEMANGQKQDIEFTIEELAHQSYSREGDNLHVTVNVTLVEALMGFSKELKALDQTPITLSSNTTIQPGQRIRMNRKGMPNVETGRRGDLLVTYNVILPLDITDNQKQQIADVIAGIQ</sequence>
<evidence type="ECO:0000313" key="5">
    <source>
        <dbReference type="Proteomes" id="UP000193560"/>
    </source>
</evidence>
<feature type="compositionally biased region" description="Polar residues" evidence="2">
    <location>
        <begin position="124"/>
        <end position="145"/>
    </location>
</feature>
<dbReference type="PANTHER" id="PTHR24078">
    <property type="entry name" value="DNAJ HOMOLOG SUBFAMILY C MEMBER"/>
    <property type="match status" value="1"/>
</dbReference>
<dbReference type="SUPFAM" id="SSF46565">
    <property type="entry name" value="Chaperone J-domain"/>
    <property type="match status" value="1"/>
</dbReference>
<gene>
    <name evidence="4" type="ORF">BCR42DRAFT_446219</name>
</gene>
<dbReference type="PANTHER" id="PTHR24078:SF553">
    <property type="entry name" value="DNAJ HOMOLOG SUBFAMILY B MEMBER 5"/>
    <property type="match status" value="1"/>
</dbReference>
<dbReference type="Pfam" id="PF00226">
    <property type="entry name" value="DnaJ"/>
    <property type="match status" value="1"/>
</dbReference>
<dbReference type="FunFam" id="2.60.260.20:FF:000002">
    <property type="entry name" value="Dnaj homolog subfamily b member"/>
    <property type="match status" value="1"/>
</dbReference>
<dbReference type="EMBL" id="MCGE01000002">
    <property type="protein sequence ID" value="ORZ24252.1"/>
    <property type="molecule type" value="Genomic_DNA"/>
</dbReference>
<dbReference type="STRING" id="90262.A0A1X2IYB2"/>
<dbReference type="OrthoDB" id="10250354at2759"/>
<dbReference type="InterPro" id="IPR036869">
    <property type="entry name" value="J_dom_sf"/>
</dbReference>
<dbReference type="Pfam" id="PF01556">
    <property type="entry name" value="DnaJ_C"/>
    <property type="match status" value="1"/>
</dbReference>
<dbReference type="GO" id="GO:0006413">
    <property type="term" value="P:translational initiation"/>
    <property type="evidence" value="ECO:0007669"/>
    <property type="project" value="TreeGrafter"/>
</dbReference>
<dbReference type="Gene3D" id="1.10.287.110">
    <property type="entry name" value="DnaJ domain"/>
    <property type="match status" value="1"/>
</dbReference>
<keyword evidence="1" id="KW-0143">Chaperone</keyword>